<dbReference type="GO" id="GO:2001289">
    <property type="term" value="P:lipid X metabolic process"/>
    <property type="evidence" value="ECO:0007669"/>
    <property type="project" value="UniProtKB-ARBA"/>
</dbReference>
<keyword evidence="10" id="KW-0443">Lipid metabolism</keyword>
<dbReference type="Pfam" id="PF03331">
    <property type="entry name" value="LpxC"/>
    <property type="match status" value="1"/>
</dbReference>
<geneLocation type="chloroplast" evidence="13"/>
<dbReference type="GO" id="GO:0009245">
    <property type="term" value="P:lipid A biosynthetic process"/>
    <property type="evidence" value="ECO:0007669"/>
    <property type="project" value="UniProtKB-KW"/>
</dbReference>
<proteinExistence type="inferred from homology"/>
<keyword evidence="13" id="KW-0150">Chloroplast</keyword>
<dbReference type="PANTHER" id="PTHR33694">
    <property type="entry name" value="UDP-3-O-ACYL-N-ACETYLGLUCOSAMINE DEACETYLASE 1, MITOCHONDRIAL-RELATED"/>
    <property type="match status" value="1"/>
</dbReference>
<protein>
    <recommendedName>
        <fullName evidence="4">UDP-3-O-acyl-N-acetylglucosamine deacetylase</fullName>
        <ecNumber evidence="4">3.5.1.108</ecNumber>
    </recommendedName>
</protein>
<comment type="similarity">
    <text evidence="3">Belongs to the LpxC family.</text>
</comment>
<keyword evidence="7" id="KW-0479">Metal-binding</keyword>
<keyword evidence="8" id="KW-0378">Hydrolase</keyword>
<evidence type="ECO:0000256" key="2">
    <source>
        <dbReference type="ARBA" id="ARBA00005002"/>
    </source>
</evidence>
<evidence type="ECO:0000256" key="12">
    <source>
        <dbReference type="ARBA" id="ARBA00024987"/>
    </source>
</evidence>
<dbReference type="EC" id="3.5.1.108" evidence="4"/>
<comment type="function">
    <text evidence="12">Involved in the biosynthesis of lipid A, a phosphorylated glycolipid that in bacteria anchors the lipopolysaccharide to the outer membrane of the cell. Lipid A-like molecules in plants may serve as structural components of the outer membranes of mitochondria and/or chloroplasts, or may be involved in signal transduction or plant defense responses.</text>
</comment>
<evidence type="ECO:0000256" key="5">
    <source>
        <dbReference type="ARBA" id="ARBA00022516"/>
    </source>
</evidence>
<dbReference type="PANTHER" id="PTHR33694:SF1">
    <property type="entry name" value="UDP-3-O-ACYL-N-ACETYLGLUCOSAMINE DEACETYLASE 1, MITOCHONDRIAL-RELATED"/>
    <property type="match status" value="1"/>
</dbReference>
<comment type="cofactor">
    <cofactor evidence="1">
        <name>Zn(2+)</name>
        <dbReference type="ChEBI" id="CHEBI:29105"/>
    </cofactor>
</comment>
<dbReference type="SUPFAM" id="SSF54211">
    <property type="entry name" value="Ribosomal protein S5 domain 2-like"/>
    <property type="match status" value="2"/>
</dbReference>
<sequence>MNTLAKVINFKGIGLHTGKYVHGRIYPDEQNPIHFIRTDKNDMPIVAETGRVWQSHLCTQIGTSKDNSISTIEHLMAALHLYEIDHAKIEIDNSELPFLDGSAIIWARELVSKPSANTVARKQSRYMKLVQKKDSFVMLWGHPEIHIHSSIQFDEWYECYHYEGEMNQILGARSFVLEKSIGGLKQRNLIQGGSLTNALVKTVAGWKNGPLRWENEAARHKVLDLIGDLSLAKVSNQHMIISYKSGHMLNIQMGRMI</sequence>
<dbReference type="AlphaFoldDB" id="A0A060AE44"/>
<dbReference type="GO" id="GO:0046872">
    <property type="term" value="F:metal ion binding"/>
    <property type="evidence" value="ECO:0007669"/>
    <property type="project" value="UniProtKB-KW"/>
</dbReference>
<dbReference type="GO" id="GO:0016020">
    <property type="term" value="C:membrane"/>
    <property type="evidence" value="ECO:0007669"/>
    <property type="project" value="GOC"/>
</dbReference>
<evidence type="ECO:0000256" key="4">
    <source>
        <dbReference type="ARBA" id="ARBA00012745"/>
    </source>
</evidence>
<dbReference type="UniPathway" id="UPA00359">
    <property type="reaction ID" value="UER00478"/>
</dbReference>
<reference evidence="13" key="1">
    <citation type="submission" date="2014-03" db="EMBL/GenBank/DDBJ databases">
        <title>Metagenomic reconstruction of the complete chloroplast and mitochondrial genomes of a novel unicellular red alga from the Cyanidiaceae family.</title>
        <authorList>
            <person name="Servin-Garciduenas L.E."/>
            <person name="Martinez-Romero E."/>
        </authorList>
    </citation>
    <scope>NUCLEOTIDE SEQUENCE</scope>
    <source>
        <strain evidence="13">MX-AZ01</strain>
    </source>
</reference>
<keyword evidence="6" id="KW-0441">Lipid A biosynthesis</keyword>
<dbReference type="Gene3D" id="3.30.1700.10">
    <property type="entry name" value="lpxc deacetylase, domain 2"/>
    <property type="match status" value="1"/>
</dbReference>
<organism evidence="13">
    <name type="scientific">Cyanidiaceae sp. MX-AZ01</name>
    <dbReference type="NCBI Taxonomy" id="1503164"/>
    <lineage>
        <taxon>Eukaryota</taxon>
        <taxon>Rhodophyta</taxon>
        <taxon>Bangiophyceae</taxon>
        <taxon>Cyanidiales</taxon>
        <taxon>Cyanidiaceae</taxon>
    </lineage>
</organism>
<keyword evidence="5" id="KW-0444">Lipid biosynthesis</keyword>
<dbReference type="InterPro" id="IPR011334">
    <property type="entry name" value="UDP-acyl_GlcNac_deAcase_C"/>
</dbReference>
<keyword evidence="9" id="KW-0862">Zinc</keyword>
<evidence type="ECO:0000256" key="6">
    <source>
        <dbReference type="ARBA" id="ARBA00022556"/>
    </source>
</evidence>
<dbReference type="EMBL" id="KJ569775">
    <property type="protein sequence ID" value="AIA61097.1"/>
    <property type="molecule type" value="Genomic_DNA"/>
</dbReference>
<dbReference type="InterPro" id="IPR015870">
    <property type="entry name" value="UDP-acyl_N-AcGlcN_deAcase_N"/>
</dbReference>
<dbReference type="InterPro" id="IPR004463">
    <property type="entry name" value="UDP-acyl_GlcNac_deAcase"/>
</dbReference>
<comment type="pathway">
    <text evidence="2">Glycolipid biosynthesis; lipid IV(A) biosynthesis; lipid IV(A) from (3R)-3-hydroxytetradecanoyl-[acyl-carrier-protein] and UDP-N-acetyl-alpha-D-glucosamine: step 2/6.</text>
</comment>
<evidence type="ECO:0000256" key="1">
    <source>
        <dbReference type="ARBA" id="ARBA00001947"/>
    </source>
</evidence>
<evidence type="ECO:0000313" key="13">
    <source>
        <dbReference type="EMBL" id="AIA61097.1"/>
    </source>
</evidence>
<evidence type="ECO:0000256" key="8">
    <source>
        <dbReference type="ARBA" id="ARBA00022801"/>
    </source>
</evidence>
<evidence type="ECO:0000256" key="10">
    <source>
        <dbReference type="ARBA" id="ARBA00023098"/>
    </source>
</evidence>
<comment type="catalytic activity">
    <reaction evidence="11">
        <text>a UDP-3-O-[(3R)-3-hydroxyacyl]-N-acetyl-alpha-D-glucosamine + H2O = a UDP-3-O-[(3R)-3-hydroxyacyl]-alpha-D-glucosamine + acetate</text>
        <dbReference type="Rhea" id="RHEA:67816"/>
        <dbReference type="ChEBI" id="CHEBI:15377"/>
        <dbReference type="ChEBI" id="CHEBI:30089"/>
        <dbReference type="ChEBI" id="CHEBI:137740"/>
        <dbReference type="ChEBI" id="CHEBI:173225"/>
        <dbReference type="EC" id="3.5.1.108"/>
    </reaction>
</comment>
<name>A0A060AE44_9RHOD</name>
<dbReference type="InterPro" id="IPR020568">
    <property type="entry name" value="Ribosomal_Su5_D2-typ_SF"/>
</dbReference>
<evidence type="ECO:0000256" key="9">
    <source>
        <dbReference type="ARBA" id="ARBA00022833"/>
    </source>
</evidence>
<evidence type="ECO:0000256" key="11">
    <source>
        <dbReference type="ARBA" id="ARBA00024535"/>
    </source>
</evidence>
<evidence type="ECO:0000256" key="3">
    <source>
        <dbReference type="ARBA" id="ARBA00006170"/>
    </source>
</evidence>
<gene>
    <name evidence="13" type="primary">lpxC</name>
</gene>
<keyword evidence="13" id="KW-0934">Plastid</keyword>
<dbReference type="GO" id="GO:0103117">
    <property type="term" value="F:UDP-3-O-acyl-N-acetylglucosamine deacetylase activity"/>
    <property type="evidence" value="ECO:0007669"/>
    <property type="project" value="UniProtKB-EC"/>
</dbReference>
<dbReference type="Gene3D" id="3.30.230.20">
    <property type="entry name" value="lpxc deacetylase, domain 1"/>
    <property type="match status" value="1"/>
</dbReference>
<evidence type="ECO:0000256" key="7">
    <source>
        <dbReference type="ARBA" id="ARBA00022723"/>
    </source>
</evidence>
<accession>A0A060AE44</accession>